<accession>A0ABT2BNE4</accession>
<reference evidence="2 3" key="1">
    <citation type="submission" date="2022-08" db="EMBL/GenBank/DDBJ databases">
        <title>Reclassification of Massilia species as members of the genera Telluria, Duganella, Pseudoduganella, Mokoshia gen. nov. and Zemynaea gen. nov. using orthogonal and non-orthogonal genome-based approaches.</title>
        <authorList>
            <person name="Bowman J.P."/>
        </authorList>
    </citation>
    <scope>NUCLEOTIDE SEQUENCE [LARGE SCALE GENOMIC DNA]</scope>
    <source>
        <strain evidence="2 3">JCM 31607</strain>
    </source>
</reference>
<comment type="caution">
    <text evidence="2">The sequence shown here is derived from an EMBL/GenBank/DDBJ whole genome shotgun (WGS) entry which is preliminary data.</text>
</comment>
<dbReference type="RefSeq" id="WP_258857660.1">
    <property type="nucleotide sequence ID" value="NZ_JANUGV010000005.1"/>
</dbReference>
<dbReference type="Pfam" id="PF13455">
    <property type="entry name" value="MUG113"/>
    <property type="match status" value="1"/>
</dbReference>
<proteinExistence type="predicted"/>
<evidence type="ECO:0000313" key="2">
    <source>
        <dbReference type="EMBL" id="MCS0610045.1"/>
    </source>
</evidence>
<feature type="domain" description="Bacteriophage T5 Orf172 DNA-binding" evidence="1">
    <location>
        <begin position="280"/>
        <end position="374"/>
    </location>
</feature>
<organism evidence="2 3">
    <name type="scientific">Massilia solisilvae</name>
    <dbReference type="NCBI Taxonomy" id="1811225"/>
    <lineage>
        <taxon>Bacteria</taxon>
        <taxon>Pseudomonadati</taxon>
        <taxon>Pseudomonadota</taxon>
        <taxon>Betaproteobacteria</taxon>
        <taxon>Burkholderiales</taxon>
        <taxon>Oxalobacteraceae</taxon>
        <taxon>Telluria group</taxon>
        <taxon>Massilia</taxon>
    </lineage>
</organism>
<name>A0ABT2BNE4_9BURK</name>
<dbReference type="SMART" id="SM00974">
    <property type="entry name" value="T5orf172"/>
    <property type="match status" value="1"/>
</dbReference>
<sequence length="403" mass="44873">MVDMDDDELLDALGVEVVPLKASSRTPREERIIAGFEDILRFYQAHGRAPQHGEDGDIFERLYAVRLDQLRKLPEAHTLVAALDEPGLLAGAPSAAADVDALDEDALLAELGVGDVAPTEDDITVLRHVRSSVEKRAAEEVADRAPCRDFERFQPLFVRVEQELKAGVRKALRFGRDASVADGNFFIVGGQLAYVAEVGEIFKAPNGESDARLRVIYANGTESNLLRRSLQRALYKDDTGRRLSEPYMGPLFGEEAEPDDIESGTIYVLRSLSSHPFVTEHRELIHKIGVTGESVETRIAGAEKDATYLLAGVEVVATYKLHNLNRVRLEGIFHHLFGAAQLNLTIEDRFGHPVKPREWFLVPLNVIDEAVQRIRDGSITEVIYDPKSARLIDYAQTHYKDEP</sequence>
<dbReference type="EMBL" id="JANUGV010000005">
    <property type="protein sequence ID" value="MCS0610045.1"/>
    <property type="molecule type" value="Genomic_DNA"/>
</dbReference>
<dbReference type="Proteomes" id="UP001205861">
    <property type="component" value="Unassembled WGS sequence"/>
</dbReference>
<gene>
    <name evidence="2" type="ORF">NX773_17905</name>
</gene>
<dbReference type="InterPro" id="IPR018306">
    <property type="entry name" value="Phage_T5_Orf172_DNA-bd"/>
</dbReference>
<evidence type="ECO:0000313" key="3">
    <source>
        <dbReference type="Proteomes" id="UP001205861"/>
    </source>
</evidence>
<evidence type="ECO:0000259" key="1">
    <source>
        <dbReference type="SMART" id="SM00974"/>
    </source>
</evidence>
<protein>
    <submittedName>
        <fullName evidence="2">GIY-YIG nuclease family protein</fullName>
    </submittedName>
</protein>
<keyword evidence="3" id="KW-1185">Reference proteome</keyword>